<geneLocation type="nucleomorph" evidence="2"/>
<evidence type="ECO:0000256" key="1">
    <source>
        <dbReference type="SAM" id="Phobius"/>
    </source>
</evidence>
<feature type="transmembrane region" description="Helical" evidence="1">
    <location>
        <begin position="121"/>
        <end position="144"/>
    </location>
</feature>
<keyword evidence="1" id="KW-0472">Membrane</keyword>
<reference evidence="2 3" key="1">
    <citation type="journal article" date="2006" name="Proc. Natl. Acad. Sci. U.S.A.">
        <title>Complete nucleotide sequence of the chlorarachniophyte nucleomorph: nature's smallest nucleus.</title>
        <authorList>
            <person name="Gilson P.R."/>
            <person name="Su V."/>
            <person name="Slamovits C.H."/>
            <person name="Reith M.E."/>
            <person name="Keeling P.J."/>
            <person name="McFadden G.I."/>
        </authorList>
    </citation>
    <scope>NUCLEOTIDE SEQUENCE [LARGE SCALE GENOMIC DNA]</scope>
    <source>
        <strain evidence="3">CCMP621</strain>
    </source>
</reference>
<protein>
    <submittedName>
        <fullName evidence="2">Uncharacterized protein</fullName>
    </submittedName>
</protein>
<evidence type="ECO:0000313" key="2">
    <source>
        <dbReference type="EMBL" id="ABA27239.1"/>
    </source>
</evidence>
<proteinExistence type="predicted"/>
<dbReference type="GeneID" id="5788436"/>
<dbReference type="Proteomes" id="UP000243425">
    <property type="component" value="Nucleomorph 1"/>
</dbReference>
<accession>Q3LWC6</accession>
<feature type="transmembrane region" description="Helical" evidence="1">
    <location>
        <begin position="81"/>
        <end position="100"/>
    </location>
</feature>
<dbReference type="AlphaFoldDB" id="Q3LWC6"/>
<sequence>MYHIYAINYFGNKYGHSTSKSLMTCYIGIFLAFIRSYVCQNLIIEKEKKFIFLNSLLSLLNCISLREYYKNKKILYIVKRLYFLTTIQLIIFRVKYYYIFKNELKIKHNQYHQFLINHRKLYASFFNVILIVKTFLMFIFLFYLKIYKYSTNLINSSFNN</sequence>
<keyword evidence="2" id="KW-0542">Nucleomorph</keyword>
<keyword evidence="1" id="KW-1133">Transmembrane helix</keyword>
<evidence type="ECO:0000313" key="3">
    <source>
        <dbReference type="Proteomes" id="UP000243425"/>
    </source>
</evidence>
<organism evidence="2 3">
    <name type="scientific">Bigelowiella natans</name>
    <name type="common">Pedinomonas minutissima</name>
    <name type="synonym">Chlorarachnion sp. (strain CCMP621)</name>
    <dbReference type="NCBI Taxonomy" id="227086"/>
    <lineage>
        <taxon>Eukaryota</taxon>
        <taxon>Sar</taxon>
        <taxon>Rhizaria</taxon>
        <taxon>Cercozoa</taxon>
        <taxon>Chlorarachniophyceae</taxon>
        <taxon>Bigelowiella</taxon>
    </lineage>
</organism>
<keyword evidence="1" id="KW-0812">Transmembrane</keyword>
<name>Q3LWC6_BIGNA</name>
<dbReference type="RefSeq" id="XP_001712851.1">
    <property type="nucleotide sequence ID" value="XM_001712799.1"/>
</dbReference>
<dbReference type="EMBL" id="DQ158856">
    <property type="protein sequence ID" value="ABA27239.1"/>
    <property type="molecule type" value="Genomic_DNA"/>
</dbReference>
<feature type="transmembrane region" description="Helical" evidence="1">
    <location>
        <begin position="20"/>
        <end position="38"/>
    </location>
</feature>